<evidence type="ECO:0000313" key="4">
    <source>
        <dbReference type="Proteomes" id="UP000183365"/>
    </source>
</evidence>
<sequence length="272" mass="32258">MVDNEGFQTVSLKKKNKKRQNKKNLSEEEIITDKLFNKYNILIQRSLFFNNLVSNLSNVKDVRCIRCLALGSFMEEIQPLYQLSLLIEIVNHLSQLNYKDDEYSMVVSLYDPAFTKKDIAYINNVLNSKQENITWVYEDEKNWEIKNSDMDTLYYIPHGDLHLLNYLLPLMKPKLYLGNYIFDHLTRVKASDDMKYLSYMKFNYCNNMKNSDSDDFELINKNQKKQSSIDNKHVEVVELYFKDIKVYTNFHENIEQGPWLSSFSSLALHEFV</sequence>
<dbReference type="InterPro" id="IPR012942">
    <property type="entry name" value="SRR1-like"/>
</dbReference>
<protein>
    <recommendedName>
        <fullName evidence="2">SRR1-like domain-containing protein</fullName>
    </recommendedName>
</protein>
<organism evidence="3 4">
    <name type="scientific">Hanseniaspora guilliermondii</name>
    <dbReference type="NCBI Taxonomy" id="56406"/>
    <lineage>
        <taxon>Eukaryota</taxon>
        <taxon>Fungi</taxon>
        <taxon>Dikarya</taxon>
        <taxon>Ascomycota</taxon>
        <taxon>Saccharomycotina</taxon>
        <taxon>Saccharomycetes</taxon>
        <taxon>Saccharomycodales</taxon>
        <taxon>Saccharomycodaceae</taxon>
        <taxon>Hanseniaspora</taxon>
    </lineage>
</organism>
<dbReference type="VEuPathDB" id="FungiDB:HGUI_01980"/>
<evidence type="ECO:0000313" key="3">
    <source>
        <dbReference type="EMBL" id="SGZ39780.1"/>
    </source>
</evidence>
<dbReference type="PANTHER" id="PTHR28626:SF3">
    <property type="entry name" value="SRR1-LIKE PROTEIN"/>
    <property type="match status" value="1"/>
</dbReference>
<feature type="domain" description="SRR1-like" evidence="2">
    <location>
        <begin position="57"/>
        <end position="269"/>
    </location>
</feature>
<dbReference type="EMBL" id="FQNF01000031">
    <property type="protein sequence ID" value="SGZ39780.1"/>
    <property type="molecule type" value="Genomic_DNA"/>
</dbReference>
<comment type="similarity">
    <text evidence="1">Belongs to the SRR1 family.</text>
</comment>
<dbReference type="PANTHER" id="PTHR28626">
    <property type="entry name" value="SRR1-LIKE PROTEIN"/>
    <property type="match status" value="1"/>
</dbReference>
<name>A0A1L0B1U6_9ASCO</name>
<accession>A0A1L0B1U6</accession>
<dbReference type="Pfam" id="PF07985">
    <property type="entry name" value="SRR1"/>
    <property type="match status" value="1"/>
</dbReference>
<proteinExistence type="inferred from homology"/>
<evidence type="ECO:0000256" key="1">
    <source>
        <dbReference type="ARBA" id="ARBA00009856"/>
    </source>
</evidence>
<dbReference type="OrthoDB" id="551431at2759"/>
<keyword evidence="4" id="KW-1185">Reference proteome</keyword>
<dbReference type="InterPro" id="IPR040044">
    <property type="entry name" value="SRR1L"/>
</dbReference>
<dbReference type="GO" id="GO:0005737">
    <property type="term" value="C:cytoplasm"/>
    <property type="evidence" value="ECO:0007669"/>
    <property type="project" value="TreeGrafter"/>
</dbReference>
<dbReference type="Proteomes" id="UP000183365">
    <property type="component" value="Unassembled WGS sequence"/>
</dbReference>
<reference evidence="4" key="1">
    <citation type="submission" date="2016-11" db="EMBL/GenBank/DDBJ databases">
        <authorList>
            <person name="Guldener U."/>
        </authorList>
    </citation>
    <scope>NUCLEOTIDE SEQUENCE [LARGE SCALE GENOMIC DNA]</scope>
</reference>
<dbReference type="AlphaFoldDB" id="A0A1L0B1U6"/>
<evidence type="ECO:0000259" key="2">
    <source>
        <dbReference type="Pfam" id="PF07985"/>
    </source>
</evidence>
<gene>
    <name evidence="3" type="ORF">HGUI_01980</name>
</gene>
<dbReference type="GO" id="GO:0005634">
    <property type="term" value="C:nucleus"/>
    <property type="evidence" value="ECO:0007669"/>
    <property type="project" value="TreeGrafter"/>
</dbReference>